<organism evidence="3">
    <name type="scientific">uncultured Caudovirales phage</name>
    <dbReference type="NCBI Taxonomy" id="2100421"/>
    <lineage>
        <taxon>Viruses</taxon>
        <taxon>Duplodnaviria</taxon>
        <taxon>Heunggongvirae</taxon>
        <taxon>Uroviricota</taxon>
        <taxon>Caudoviricetes</taxon>
        <taxon>Peduoviridae</taxon>
        <taxon>Maltschvirus</taxon>
        <taxon>Maltschvirus maltsch</taxon>
    </lineage>
</organism>
<sequence>MSFLQTLYSVKNTVTETQVRSIIKTASYRLASSGVATISALLFGATARGAGAVGIFVLVFGIFTYYVNERIWLRTGWGRDAGVDSQKRTIVKTVLYRIFIFFVATTVGYVVITHEIFSAMYFALTQIPLTLITYYLIERFFNRIGWGKKSVAK</sequence>
<protein>
    <recommendedName>
        <fullName evidence="2">DUF2061 domain-containing protein</fullName>
    </recommendedName>
</protein>
<reference evidence="3" key="1">
    <citation type="submission" date="2020-04" db="EMBL/GenBank/DDBJ databases">
        <authorList>
            <person name="Chiriac C."/>
            <person name="Salcher M."/>
            <person name="Ghai R."/>
            <person name="Kavagutti S V."/>
        </authorList>
    </citation>
    <scope>NUCLEOTIDE SEQUENCE</scope>
</reference>
<name>A0A6J5L743_9CAUD</name>
<evidence type="ECO:0000313" key="3">
    <source>
        <dbReference type="EMBL" id="CAB4129106.1"/>
    </source>
</evidence>
<evidence type="ECO:0000256" key="1">
    <source>
        <dbReference type="SAM" id="Phobius"/>
    </source>
</evidence>
<evidence type="ECO:0000259" key="2">
    <source>
        <dbReference type="Pfam" id="PF09834"/>
    </source>
</evidence>
<feature type="transmembrane region" description="Helical" evidence="1">
    <location>
        <begin position="94"/>
        <end position="112"/>
    </location>
</feature>
<accession>A0A6J5L743</accession>
<feature type="transmembrane region" description="Helical" evidence="1">
    <location>
        <begin position="49"/>
        <end position="67"/>
    </location>
</feature>
<dbReference type="EMBL" id="LR796233">
    <property type="protein sequence ID" value="CAB4129106.1"/>
    <property type="molecule type" value="Genomic_DNA"/>
</dbReference>
<keyword evidence="1" id="KW-0472">Membrane</keyword>
<keyword evidence="1" id="KW-0812">Transmembrane</keyword>
<dbReference type="InterPro" id="IPR018638">
    <property type="entry name" value="DUF2061_membrane"/>
</dbReference>
<keyword evidence="1" id="KW-1133">Transmembrane helix</keyword>
<gene>
    <name evidence="3" type="ORF">UFOVP112_204</name>
</gene>
<dbReference type="Pfam" id="PF09834">
    <property type="entry name" value="DUF2061"/>
    <property type="match status" value="1"/>
</dbReference>
<feature type="domain" description="DUF2061" evidence="2">
    <location>
        <begin position="22"/>
        <end position="72"/>
    </location>
</feature>
<feature type="transmembrane region" description="Helical" evidence="1">
    <location>
        <begin position="118"/>
        <end position="137"/>
    </location>
</feature>
<proteinExistence type="predicted"/>